<evidence type="ECO:0000313" key="3">
    <source>
        <dbReference type="Proteomes" id="UP001139994"/>
    </source>
</evidence>
<proteinExistence type="predicted"/>
<sequence length="147" mass="16013">MSIPYLRRPRQKHKGAGKTRKSEPVGSQSGSCGICRGWAIGLGGFEDFSQRPLIHIQLPRNQLCGAVEGNLQSLSIKPESLKALRLLGARLYSCVQWSRNSTVKTERCMLKKSGRTPIAIGSGAAERGHNLPVSRAMALHSFAKLCT</sequence>
<evidence type="ECO:0000313" key="2">
    <source>
        <dbReference type="EMBL" id="MCU7236474.1"/>
    </source>
</evidence>
<gene>
    <name evidence="2" type="ORF">OC929_00280</name>
</gene>
<dbReference type="RefSeq" id="WP_156329572.1">
    <property type="nucleotide sequence ID" value="NZ_JAOSLA010000001.1"/>
</dbReference>
<protein>
    <submittedName>
        <fullName evidence="2">Uncharacterized protein</fullName>
    </submittedName>
</protein>
<keyword evidence="3" id="KW-1185">Reference proteome</keyword>
<accession>A0ABT2V3X5</accession>
<name>A0ABT2V3X5_9PSED</name>
<reference evidence="2" key="3">
    <citation type="journal article" date="2023" name="mSystems">
        <title>Charting the Lipopeptidome of Nonpathogenic Pseudomonas.</title>
        <authorList>
            <person name="Cesa-Luna C."/>
            <person name="Geudens N."/>
            <person name="Girard L."/>
            <person name="De Roo V."/>
            <person name="Maklad H.R."/>
            <person name="Martins J.C."/>
            <person name="Hofte M."/>
            <person name="De Mot R."/>
        </authorList>
    </citation>
    <scope>NUCLEOTIDE SEQUENCE</scope>
    <source>
        <strain evidence="2">COR51</strain>
    </source>
</reference>
<organism evidence="2 3">
    <name type="scientific">Pseudomonas peradeniyensis</name>
    <dbReference type="NCBI Taxonomy" id="2745488"/>
    <lineage>
        <taxon>Bacteria</taxon>
        <taxon>Pseudomonadati</taxon>
        <taxon>Pseudomonadota</taxon>
        <taxon>Gammaproteobacteria</taxon>
        <taxon>Pseudomonadales</taxon>
        <taxon>Pseudomonadaceae</taxon>
        <taxon>Pseudomonas</taxon>
    </lineage>
</organism>
<dbReference type="EMBL" id="JAOSLA010000001">
    <property type="protein sequence ID" value="MCU7236474.1"/>
    <property type="molecule type" value="Genomic_DNA"/>
</dbReference>
<comment type="caution">
    <text evidence="2">The sequence shown here is derived from an EMBL/GenBank/DDBJ whole genome shotgun (WGS) entry which is preliminary data.</text>
</comment>
<feature type="region of interest" description="Disordered" evidence="1">
    <location>
        <begin position="1"/>
        <end position="30"/>
    </location>
</feature>
<reference evidence="2" key="2">
    <citation type="submission" date="2022-09" db="EMBL/GenBank/DDBJ databases">
        <authorList>
            <person name="Cesa-Luna C."/>
            <person name="Girard L."/>
            <person name="Lood C."/>
            <person name="Hofte M."/>
            <person name="De Mot R."/>
        </authorList>
    </citation>
    <scope>NUCLEOTIDE SEQUENCE</scope>
    <source>
        <strain evidence="2">COR51</strain>
    </source>
</reference>
<reference evidence="2" key="1">
    <citation type="journal article" date="2022" name="Microbiol. Spectr.">
        <title>An Nuclear Magnetic Resonance Fingerprint Matching Approach for the Identification and Structural Re-Evaluation of Pseudomonas Lipopeptides.</title>
        <authorList>
            <person name="De Roo V."/>
            <person name="Verleysen Y."/>
            <person name="Kovacs B."/>
            <person name="De Vleeschouwer M."/>
            <person name="Muangkaew P."/>
            <person name="Girard L."/>
            <person name="Hofte M."/>
            <person name="De Mot R."/>
            <person name="Madder A."/>
            <person name="Geudens N."/>
            <person name="Martins J.C."/>
        </authorList>
    </citation>
    <scope>NUCLEOTIDE SEQUENCE</scope>
    <source>
        <strain evidence="2">COR51</strain>
    </source>
</reference>
<dbReference type="Proteomes" id="UP001139994">
    <property type="component" value="Unassembled WGS sequence"/>
</dbReference>
<feature type="compositionally biased region" description="Basic residues" evidence="1">
    <location>
        <begin position="7"/>
        <end position="19"/>
    </location>
</feature>
<evidence type="ECO:0000256" key="1">
    <source>
        <dbReference type="SAM" id="MobiDB-lite"/>
    </source>
</evidence>